<gene>
    <name evidence="7" type="ORF">SAMN05216290_0937</name>
</gene>
<feature type="transmembrane region" description="Helical" evidence="5">
    <location>
        <begin position="160"/>
        <end position="178"/>
    </location>
</feature>
<evidence type="ECO:0000256" key="4">
    <source>
        <dbReference type="ARBA" id="ARBA00023136"/>
    </source>
</evidence>
<reference evidence="8" key="1">
    <citation type="submission" date="2016-10" db="EMBL/GenBank/DDBJ databases">
        <authorList>
            <person name="Varghese N."/>
            <person name="Submissions S."/>
        </authorList>
    </citation>
    <scope>NUCLEOTIDE SEQUENCE [LARGE SCALE GENOMIC DNA]</scope>
    <source>
        <strain evidence="8">CGMCC 1.12402</strain>
    </source>
</reference>
<protein>
    <submittedName>
        <fullName evidence="7">Heme exporter protein B</fullName>
    </submittedName>
</protein>
<accession>A0A1I0N5U3</accession>
<keyword evidence="2 5" id="KW-0812">Transmembrane</keyword>
<evidence type="ECO:0000256" key="2">
    <source>
        <dbReference type="ARBA" id="ARBA00022692"/>
    </source>
</evidence>
<proteinExistence type="predicted"/>
<dbReference type="Pfam" id="PF01061">
    <property type="entry name" value="ABC2_membrane"/>
    <property type="match status" value="1"/>
</dbReference>
<organism evidence="7 8">
    <name type="scientific">Roseivirga pacifica</name>
    <dbReference type="NCBI Taxonomy" id="1267423"/>
    <lineage>
        <taxon>Bacteria</taxon>
        <taxon>Pseudomonadati</taxon>
        <taxon>Bacteroidota</taxon>
        <taxon>Cytophagia</taxon>
        <taxon>Cytophagales</taxon>
        <taxon>Roseivirgaceae</taxon>
        <taxon>Roseivirga</taxon>
    </lineage>
</organism>
<feature type="transmembrane region" description="Helical" evidence="5">
    <location>
        <begin position="128"/>
        <end position="148"/>
    </location>
</feature>
<evidence type="ECO:0000313" key="7">
    <source>
        <dbReference type="EMBL" id="SEV96199.1"/>
    </source>
</evidence>
<name>A0A1I0N5U3_9BACT</name>
<dbReference type="EMBL" id="FOIR01000001">
    <property type="protein sequence ID" value="SEV96199.1"/>
    <property type="molecule type" value="Genomic_DNA"/>
</dbReference>
<feature type="transmembrane region" description="Helical" evidence="5">
    <location>
        <begin position="94"/>
        <end position="116"/>
    </location>
</feature>
<dbReference type="GO" id="GO:0016020">
    <property type="term" value="C:membrane"/>
    <property type="evidence" value="ECO:0007669"/>
    <property type="project" value="UniProtKB-SubCell"/>
</dbReference>
<dbReference type="InterPro" id="IPR013525">
    <property type="entry name" value="ABC2_TM"/>
</dbReference>
<keyword evidence="4 5" id="KW-0472">Membrane</keyword>
<keyword evidence="8" id="KW-1185">Reference proteome</keyword>
<keyword evidence="3 5" id="KW-1133">Transmembrane helix</keyword>
<evidence type="ECO:0000256" key="1">
    <source>
        <dbReference type="ARBA" id="ARBA00004141"/>
    </source>
</evidence>
<comment type="subcellular location">
    <subcellularLocation>
        <location evidence="1">Membrane</location>
        <topology evidence="1">Multi-pass membrane protein</topology>
    </subcellularLocation>
</comment>
<evidence type="ECO:0000259" key="6">
    <source>
        <dbReference type="Pfam" id="PF01061"/>
    </source>
</evidence>
<evidence type="ECO:0000256" key="5">
    <source>
        <dbReference type="SAM" id="Phobius"/>
    </source>
</evidence>
<feature type="transmembrane region" description="Helical" evidence="5">
    <location>
        <begin position="198"/>
        <end position="219"/>
    </location>
</feature>
<dbReference type="GO" id="GO:0140359">
    <property type="term" value="F:ABC-type transporter activity"/>
    <property type="evidence" value="ECO:0007669"/>
    <property type="project" value="InterPro"/>
</dbReference>
<feature type="transmembrane region" description="Helical" evidence="5">
    <location>
        <begin position="21"/>
        <end position="43"/>
    </location>
</feature>
<evidence type="ECO:0000313" key="8">
    <source>
        <dbReference type="Proteomes" id="UP000199437"/>
    </source>
</evidence>
<dbReference type="STRING" id="1267423.SAMN05216290_0937"/>
<dbReference type="AlphaFoldDB" id="A0A1I0N5U3"/>
<sequence length="221" mass="24996">MKSSFFTLISKEFLAEWRQRYALNGMLLYIISTIFVCYLSFNIKNTDLQLVTWNALFWIIILFTSINSIAKSFIQENEGRLLYYYSLASPQHIILSKIVYYGTIMTILSFAGYFFYSFVMGNPIQDLTMFALVVLLASFGLSSALTMLSGIASKAPNSTSLIAILSFPVLLPLLLVIIKASKNAMDGINRSLYMDDILLLVAINAIIVAVSYMLFPYLWRS</sequence>
<dbReference type="Proteomes" id="UP000199437">
    <property type="component" value="Unassembled WGS sequence"/>
</dbReference>
<feature type="transmembrane region" description="Helical" evidence="5">
    <location>
        <begin position="55"/>
        <end position="74"/>
    </location>
</feature>
<evidence type="ECO:0000256" key="3">
    <source>
        <dbReference type="ARBA" id="ARBA00022989"/>
    </source>
</evidence>
<feature type="domain" description="ABC-2 type transporter transmembrane" evidence="6">
    <location>
        <begin position="5"/>
        <end position="171"/>
    </location>
</feature>